<dbReference type="AlphaFoldDB" id="A0AAJ8BML2"/>
<reference evidence="2" key="2">
    <citation type="submission" date="2025-08" db="UniProtKB">
        <authorList>
            <consortium name="RefSeq"/>
        </authorList>
    </citation>
    <scope>IDENTIFICATION</scope>
</reference>
<name>A0AAJ8BML2_ASPNG</name>
<gene>
    <name evidence="2" type="ORF">An01g04000</name>
</gene>
<dbReference type="KEGG" id="ang:An01g04000"/>
<feature type="region of interest" description="Disordered" evidence="1">
    <location>
        <begin position="1"/>
        <end position="24"/>
    </location>
</feature>
<dbReference type="GeneID" id="84589904"/>
<accession>A0AAJ8BML2</accession>
<protein>
    <submittedName>
        <fullName evidence="2">Uncharacterized protein</fullName>
    </submittedName>
</protein>
<organism evidence="2">
    <name type="scientific">Aspergillus niger</name>
    <dbReference type="NCBI Taxonomy" id="5061"/>
    <lineage>
        <taxon>Eukaryota</taxon>
        <taxon>Fungi</taxon>
        <taxon>Dikarya</taxon>
        <taxon>Ascomycota</taxon>
        <taxon>Pezizomycotina</taxon>
        <taxon>Eurotiomycetes</taxon>
        <taxon>Eurotiomycetidae</taxon>
        <taxon>Eurotiales</taxon>
        <taxon>Aspergillaceae</taxon>
        <taxon>Aspergillus</taxon>
        <taxon>Aspergillus subgen. Circumdati</taxon>
    </lineage>
</organism>
<sequence length="129" mass="13762">MCRGRTVGRPLLLRTPGKTGDRPLPLSWGSSSQTLAHSSATGVVRNLAVIILAAILRRTGGKVTGRCQELPWNVQRGGMSIEQGAVETGTTRFFYSASQLKGSLIFMVAWVGIVTLPRGCDVCDVEGFG</sequence>
<evidence type="ECO:0000256" key="1">
    <source>
        <dbReference type="SAM" id="MobiDB-lite"/>
    </source>
</evidence>
<reference evidence="2" key="1">
    <citation type="submission" date="2025-02" db="EMBL/GenBank/DDBJ databases">
        <authorList>
            <consortium name="NCBI Genome Project"/>
        </authorList>
    </citation>
    <scope>NUCLEOTIDE SEQUENCE</scope>
</reference>
<dbReference type="VEuPathDB" id="FungiDB:An01g04000"/>
<dbReference type="RefSeq" id="XP_059599608.1">
    <property type="nucleotide sequence ID" value="XM_059747312.1"/>
</dbReference>
<proteinExistence type="predicted"/>
<evidence type="ECO:0000313" key="2">
    <source>
        <dbReference type="RefSeq" id="XP_059599608.1"/>
    </source>
</evidence>